<protein>
    <recommendedName>
        <fullName evidence="8">Transcriptional coactivator Hfi1/Transcriptional adapter 1</fullName>
    </recommendedName>
</protein>
<gene>
    <name evidence="6" type="ORF">SASPL_128729</name>
</gene>
<evidence type="ECO:0000256" key="3">
    <source>
        <dbReference type="ARBA" id="ARBA00023163"/>
    </source>
</evidence>
<proteinExistence type="predicted"/>
<name>A0A8X8XDQ4_SALSN</name>
<reference evidence="6" key="2">
    <citation type="submission" date="2020-08" db="EMBL/GenBank/DDBJ databases">
        <title>Plant Genome Project.</title>
        <authorList>
            <person name="Zhang R.-G."/>
        </authorList>
    </citation>
    <scope>NUCLEOTIDE SEQUENCE</scope>
    <source>
        <strain evidence="6">Huo1</strain>
        <tissue evidence="6">Leaf</tissue>
    </source>
</reference>
<keyword evidence="7" id="KW-1185">Reference proteome</keyword>
<keyword evidence="3" id="KW-0804">Transcription</keyword>
<evidence type="ECO:0000256" key="5">
    <source>
        <dbReference type="SAM" id="MobiDB-lite"/>
    </source>
</evidence>
<dbReference type="GO" id="GO:0000124">
    <property type="term" value="C:SAGA complex"/>
    <property type="evidence" value="ECO:0007669"/>
    <property type="project" value="TreeGrafter"/>
</dbReference>
<evidence type="ECO:0000256" key="2">
    <source>
        <dbReference type="ARBA" id="ARBA00023015"/>
    </source>
</evidence>
<dbReference type="PANTHER" id="PTHR21277">
    <property type="entry name" value="TRANSCRIPTIONAL ADAPTER 1"/>
    <property type="match status" value="1"/>
</dbReference>
<dbReference type="Proteomes" id="UP000298416">
    <property type="component" value="Unassembled WGS sequence"/>
</dbReference>
<evidence type="ECO:0000256" key="4">
    <source>
        <dbReference type="ARBA" id="ARBA00023242"/>
    </source>
</evidence>
<dbReference type="EMBL" id="PNBA02000010">
    <property type="protein sequence ID" value="KAG6410664.1"/>
    <property type="molecule type" value="Genomic_DNA"/>
</dbReference>
<sequence>MQPPHHYSRINLAELKAQLVKKVGPEGSKQYFYFLHMFLSLKLSKVEFNKLCLRIIGRENIPLHNQLIRSILRNACSAKTPPPANQKDDVSRHGVHLAGKDMSTDSLLQNGSHANVAQASGSPCLSNGGGDLLPLSPRKVRTNIRDRKTGDRRSALGPNGKASFATHLPAATLSSDFGAVLENGDLNPPDMRRLLKQSGSENEILAPNAAKMSIDRRSLDVSAPSCSKDQTELIVSDDGNEASARSPLRAPLGVQLRPIALVQGLEGVSVDSANILNHGLDAYMKGLIRSCIELVGSRSGHETTENKPNKHPSYMKLINGVKPGHQYLMQHSGKTMEVQDQRSQSPISLQDFRVAMELNPRKLGEELAVVTGEDMLLCLLKSDGLLQDRDIGQCLKFLVREHFVIILIKADASIHAHGALQITQVCGGRFLMMFMLSYCTAFDTGMEAFSYRGNTLPDLSELV</sequence>
<dbReference type="GO" id="GO:0003713">
    <property type="term" value="F:transcription coactivator activity"/>
    <property type="evidence" value="ECO:0007669"/>
    <property type="project" value="TreeGrafter"/>
</dbReference>
<dbReference type="GO" id="GO:0006357">
    <property type="term" value="P:regulation of transcription by RNA polymerase II"/>
    <property type="evidence" value="ECO:0007669"/>
    <property type="project" value="TreeGrafter"/>
</dbReference>
<feature type="compositionally biased region" description="Basic and acidic residues" evidence="5">
    <location>
        <begin position="143"/>
        <end position="154"/>
    </location>
</feature>
<evidence type="ECO:0000256" key="1">
    <source>
        <dbReference type="ARBA" id="ARBA00004123"/>
    </source>
</evidence>
<feature type="region of interest" description="Disordered" evidence="5">
    <location>
        <begin position="142"/>
        <end position="163"/>
    </location>
</feature>
<dbReference type="AlphaFoldDB" id="A0A8X8XDQ4"/>
<dbReference type="InterPro" id="IPR024738">
    <property type="entry name" value="Hfi1/Tada1"/>
</dbReference>
<comment type="subcellular location">
    <subcellularLocation>
        <location evidence="1">Nucleus</location>
    </subcellularLocation>
</comment>
<comment type="caution">
    <text evidence="6">The sequence shown here is derived from an EMBL/GenBank/DDBJ whole genome shotgun (WGS) entry which is preliminary data.</text>
</comment>
<evidence type="ECO:0000313" key="6">
    <source>
        <dbReference type="EMBL" id="KAG6410664.1"/>
    </source>
</evidence>
<keyword evidence="4" id="KW-0539">Nucleus</keyword>
<dbReference type="GO" id="GO:0005634">
    <property type="term" value="C:nucleus"/>
    <property type="evidence" value="ECO:0007669"/>
    <property type="project" value="UniProtKB-SubCell"/>
</dbReference>
<dbReference type="Pfam" id="PF12767">
    <property type="entry name" value="SAGA-Tad1"/>
    <property type="match status" value="1"/>
</dbReference>
<dbReference type="PANTHER" id="PTHR21277:SF5">
    <property type="entry name" value="TRANSCRIPTIONAL ADAPTER 1"/>
    <property type="match status" value="1"/>
</dbReference>
<accession>A0A8X8XDQ4</accession>
<evidence type="ECO:0000313" key="7">
    <source>
        <dbReference type="Proteomes" id="UP000298416"/>
    </source>
</evidence>
<organism evidence="6">
    <name type="scientific">Salvia splendens</name>
    <name type="common">Scarlet sage</name>
    <dbReference type="NCBI Taxonomy" id="180675"/>
    <lineage>
        <taxon>Eukaryota</taxon>
        <taxon>Viridiplantae</taxon>
        <taxon>Streptophyta</taxon>
        <taxon>Embryophyta</taxon>
        <taxon>Tracheophyta</taxon>
        <taxon>Spermatophyta</taxon>
        <taxon>Magnoliopsida</taxon>
        <taxon>eudicotyledons</taxon>
        <taxon>Gunneridae</taxon>
        <taxon>Pentapetalae</taxon>
        <taxon>asterids</taxon>
        <taxon>lamiids</taxon>
        <taxon>Lamiales</taxon>
        <taxon>Lamiaceae</taxon>
        <taxon>Nepetoideae</taxon>
        <taxon>Mentheae</taxon>
        <taxon>Salviinae</taxon>
        <taxon>Salvia</taxon>
        <taxon>Salvia subgen. Calosphace</taxon>
        <taxon>core Calosphace</taxon>
    </lineage>
</organism>
<reference evidence="6" key="1">
    <citation type="submission" date="2018-01" db="EMBL/GenBank/DDBJ databases">
        <authorList>
            <person name="Mao J.F."/>
        </authorList>
    </citation>
    <scope>NUCLEOTIDE SEQUENCE</scope>
    <source>
        <strain evidence="6">Huo1</strain>
        <tissue evidence="6">Leaf</tissue>
    </source>
</reference>
<evidence type="ECO:0008006" key="8">
    <source>
        <dbReference type="Google" id="ProtNLM"/>
    </source>
</evidence>
<keyword evidence="2" id="KW-0805">Transcription regulation</keyword>